<keyword evidence="5" id="KW-1185">Reference proteome</keyword>
<organism evidence="4 5">
    <name type="scientific">Candidatus Doriopsillibacter californiensis</name>
    <dbReference type="NCBI Taxonomy" id="2970740"/>
    <lineage>
        <taxon>Bacteria</taxon>
        <taxon>Pseudomonadati</taxon>
        <taxon>Pseudomonadota</taxon>
        <taxon>Gammaproteobacteria</taxon>
        <taxon>Candidatus Tethybacterales</taxon>
        <taxon>Candidatus Persebacteraceae</taxon>
        <taxon>Candidatus Doriopsillibacter</taxon>
    </lineage>
</organism>
<sequence length="42" mass="5056">MKEYFKFHQQWISMCRRILKPSGTLWVSGTYHSIYLCGFALQ</sequence>
<dbReference type="Proteomes" id="UP001168167">
    <property type="component" value="Unassembled WGS sequence"/>
</dbReference>
<reference evidence="4" key="1">
    <citation type="submission" date="2022-08" db="EMBL/GenBank/DDBJ databases">
        <authorList>
            <person name="Dzunkova M."/>
            <person name="La Clair J."/>
            <person name="Tyml T."/>
            <person name="Doud D."/>
            <person name="Schulz F."/>
            <person name="Piquer S."/>
            <person name="Porcel Sanchis D."/>
            <person name="Osborn A."/>
            <person name="Robinson D."/>
            <person name="Louie K.B."/>
            <person name="Bowen B.P."/>
            <person name="Bowers R."/>
            <person name="Lee J."/>
            <person name="Arnau Llombart V."/>
            <person name="Diaz Villanueva W."/>
            <person name="Gosliner T."/>
            <person name="Northen T."/>
            <person name="Cheng J.-F."/>
            <person name="Burkart M.D."/>
            <person name="Woyke T."/>
        </authorList>
    </citation>
    <scope>NUCLEOTIDE SEQUENCE</scope>
    <source>
        <strain evidence="4">Df01</strain>
    </source>
</reference>
<comment type="caution">
    <text evidence="4">The sequence shown here is derived from an EMBL/GenBank/DDBJ whole genome shotgun (WGS) entry which is preliminary data.</text>
</comment>
<accession>A0ABT7QLF2</accession>
<evidence type="ECO:0000256" key="2">
    <source>
        <dbReference type="ARBA" id="ARBA00022679"/>
    </source>
</evidence>
<keyword evidence="2" id="KW-0808">Transferase</keyword>
<evidence type="ECO:0000256" key="1">
    <source>
        <dbReference type="ARBA" id="ARBA00022603"/>
    </source>
</evidence>
<dbReference type="SUPFAM" id="SSF53335">
    <property type="entry name" value="S-adenosyl-L-methionine-dependent methyltransferases"/>
    <property type="match status" value="1"/>
</dbReference>
<evidence type="ECO:0000313" key="5">
    <source>
        <dbReference type="Proteomes" id="UP001168167"/>
    </source>
</evidence>
<feature type="domain" description="DNA methylase N-4/N-6" evidence="3">
    <location>
        <begin position="2"/>
        <end position="41"/>
    </location>
</feature>
<reference evidence="4" key="2">
    <citation type="journal article" date="2023" name="Microbiome">
        <title>Synthase-selected sorting approach identifies a beta-lactone synthase in a nudibranch symbiotic bacterium.</title>
        <authorList>
            <person name="Dzunkova M."/>
            <person name="La Clair J.J."/>
            <person name="Tyml T."/>
            <person name="Doud D."/>
            <person name="Schulz F."/>
            <person name="Piquer-Esteban S."/>
            <person name="Porcel Sanchis D."/>
            <person name="Osborn A."/>
            <person name="Robinson D."/>
            <person name="Louie K.B."/>
            <person name="Bowen B.P."/>
            <person name="Bowers R.M."/>
            <person name="Lee J."/>
            <person name="Arnau V."/>
            <person name="Diaz-Villanueva W."/>
            <person name="Stepanauskas R."/>
            <person name="Gosliner T."/>
            <person name="Date S.V."/>
            <person name="Northen T.R."/>
            <person name="Cheng J.F."/>
            <person name="Burkart M.D."/>
            <person name="Woyke T."/>
        </authorList>
    </citation>
    <scope>NUCLEOTIDE SEQUENCE</scope>
    <source>
        <strain evidence="4">Df01</strain>
    </source>
</reference>
<proteinExistence type="predicted"/>
<dbReference type="InterPro" id="IPR029063">
    <property type="entry name" value="SAM-dependent_MTases_sf"/>
</dbReference>
<name>A0ABT7QLF2_9GAMM</name>
<dbReference type="Pfam" id="PF01555">
    <property type="entry name" value="N6_N4_Mtase"/>
    <property type="match status" value="1"/>
</dbReference>
<evidence type="ECO:0000313" key="4">
    <source>
        <dbReference type="EMBL" id="MDM5147430.1"/>
    </source>
</evidence>
<dbReference type="EMBL" id="JANQAO010000002">
    <property type="protein sequence ID" value="MDM5147430.1"/>
    <property type="molecule type" value="Genomic_DNA"/>
</dbReference>
<keyword evidence="1" id="KW-0489">Methyltransferase</keyword>
<evidence type="ECO:0000259" key="3">
    <source>
        <dbReference type="Pfam" id="PF01555"/>
    </source>
</evidence>
<gene>
    <name evidence="4" type="ORF">NQX30_03475</name>
</gene>
<protein>
    <submittedName>
        <fullName evidence="4">Site-specific DNA-methyltransferase</fullName>
    </submittedName>
</protein>
<dbReference type="InterPro" id="IPR002941">
    <property type="entry name" value="DNA_methylase_N4/N6"/>
</dbReference>